<keyword evidence="2" id="KW-1185">Reference proteome</keyword>
<gene>
    <name evidence="1" type="ORF">OOJ96_16420</name>
</gene>
<dbReference type="Proteomes" id="UP001637618">
    <property type="component" value="Unassembled WGS sequence"/>
</dbReference>
<organism evidence="1 2">
    <name type="scientific">Pseudomonas imrae</name>
    <dbReference type="NCBI Taxonomy" id="2992837"/>
    <lineage>
        <taxon>Bacteria</taxon>
        <taxon>Pseudomonadati</taxon>
        <taxon>Pseudomonadota</taxon>
        <taxon>Gammaproteobacteria</taxon>
        <taxon>Pseudomonadales</taxon>
        <taxon>Pseudomonadaceae</taxon>
        <taxon>Pseudomonas</taxon>
    </lineage>
</organism>
<reference evidence="1" key="1">
    <citation type="submission" date="2022-11" db="EMBL/GenBank/DDBJ databases">
        <title>Draft genome sequences of strains of Pseudomonas imrae sp. nov.</title>
        <authorList>
            <person name="Salva Serra F."/>
            <person name="Nimje P."/>
            <person name="Moore E.R.B."/>
            <person name="Marathe N.P."/>
        </authorList>
    </citation>
    <scope>NUCLEOTIDE SEQUENCE</scope>
    <source>
        <strain evidence="1">15FMM2</strain>
    </source>
</reference>
<evidence type="ECO:0000313" key="2">
    <source>
        <dbReference type="Proteomes" id="UP001637618"/>
    </source>
</evidence>
<comment type="caution">
    <text evidence="1">The sequence shown here is derived from an EMBL/GenBank/DDBJ whole genome shotgun (WGS) entry which is preliminary data.</text>
</comment>
<name>A0ACC7PFE9_9PSED</name>
<accession>A0ACC7PFE9</accession>
<protein>
    <submittedName>
        <fullName evidence="1">Peptidoglycan-binding protein</fullName>
    </submittedName>
</protein>
<sequence length="266" mass="28755">MRKSLLVLLLWAHAVTATVPAPPKGIYPQSPRPLDSQTQQAIQRFLLHNRILDTPQLLDTAPYIVAAQAGRVLGASGERIYARGALDPVRRSYAIVRKGKVFTDPVSQELLGINLDDIGTACFVAAGDVTSLAVSRITQEIRAGDRLLDTHFSTDLSKMLVSAPAPGLAGTIIDVPRGVTQIGVLDTVILNRGKRDGLREGYLLAVTSTGAVLRDKISGTLLKTPDEYAGTLLVFRTYEKLSYGLVLRANRPLAVMDKFQSADPTQ</sequence>
<dbReference type="EMBL" id="JAPEQY010000012">
    <property type="protein sequence ID" value="MFO2478991.1"/>
    <property type="molecule type" value="Genomic_DNA"/>
</dbReference>
<proteinExistence type="predicted"/>
<evidence type="ECO:0000313" key="1">
    <source>
        <dbReference type="EMBL" id="MFO2478991.1"/>
    </source>
</evidence>